<evidence type="ECO:0000256" key="2">
    <source>
        <dbReference type="ARBA" id="ARBA00022737"/>
    </source>
</evidence>
<dbReference type="PANTHER" id="PTHR44019:SF8">
    <property type="entry name" value="POC1 CENTRIOLAR PROTEIN HOMOLOG"/>
    <property type="match status" value="1"/>
</dbReference>
<keyword evidence="2" id="KW-0677">Repeat</keyword>
<dbReference type="Proteomes" id="UP000664844">
    <property type="component" value="Unassembled WGS sequence"/>
</dbReference>
<protein>
    <submittedName>
        <fullName evidence="4">Trypsin-like peptidase domain-containing protein</fullName>
    </submittedName>
</protein>
<dbReference type="InterPro" id="IPR009003">
    <property type="entry name" value="Peptidase_S1_PA"/>
</dbReference>
<evidence type="ECO:0000256" key="1">
    <source>
        <dbReference type="ARBA" id="ARBA00022574"/>
    </source>
</evidence>
<dbReference type="SUPFAM" id="SSF50494">
    <property type="entry name" value="Trypsin-like serine proteases"/>
    <property type="match status" value="1"/>
</dbReference>
<proteinExistence type="predicted"/>
<keyword evidence="5" id="KW-1185">Reference proteome</keyword>
<dbReference type="InterPro" id="IPR019775">
    <property type="entry name" value="WD40_repeat_CS"/>
</dbReference>
<dbReference type="PROSITE" id="PS50082">
    <property type="entry name" value="WD_REPEATS_2"/>
    <property type="match status" value="2"/>
</dbReference>
<evidence type="ECO:0000313" key="5">
    <source>
        <dbReference type="Proteomes" id="UP000664844"/>
    </source>
</evidence>
<dbReference type="InterPro" id="IPR015943">
    <property type="entry name" value="WD40/YVTN_repeat-like_dom_sf"/>
</dbReference>
<gene>
    <name evidence="4" type="ORF">J0895_14475</name>
</gene>
<dbReference type="SUPFAM" id="SSF50978">
    <property type="entry name" value="WD40 repeat-like"/>
    <property type="match status" value="1"/>
</dbReference>
<dbReference type="Gene3D" id="2.130.10.10">
    <property type="entry name" value="YVTN repeat-like/Quinoprotein amine dehydrogenase"/>
    <property type="match status" value="2"/>
</dbReference>
<reference evidence="4 5" key="1">
    <citation type="submission" date="2021-03" db="EMBL/GenBank/DDBJ databases">
        <title>Metabolic Capacity of the Antarctic Cyanobacterium Phormidium pseudopriestleyi that Sustains Oxygenic Photosynthesis in the Presence of Hydrogen Sulfide.</title>
        <authorList>
            <person name="Lumian J.E."/>
            <person name="Jungblut A.D."/>
            <person name="Dillon M.L."/>
            <person name="Hawes I."/>
            <person name="Doran P.T."/>
            <person name="Mackey T.J."/>
            <person name="Dick G.J."/>
            <person name="Grettenberger C.L."/>
            <person name="Sumner D.Y."/>
        </authorList>
    </citation>
    <scope>NUCLEOTIDE SEQUENCE [LARGE SCALE GENOMIC DNA]</scope>
    <source>
        <strain evidence="4 5">FRX01</strain>
    </source>
</reference>
<dbReference type="SMART" id="SM00320">
    <property type="entry name" value="WD40"/>
    <property type="match status" value="6"/>
</dbReference>
<dbReference type="Pfam" id="PF13365">
    <property type="entry name" value="Trypsin_2"/>
    <property type="match status" value="1"/>
</dbReference>
<evidence type="ECO:0000256" key="3">
    <source>
        <dbReference type="PROSITE-ProRule" id="PRU00221"/>
    </source>
</evidence>
<feature type="repeat" description="WD" evidence="3">
    <location>
        <begin position="291"/>
        <end position="332"/>
    </location>
</feature>
<dbReference type="RefSeq" id="WP_207088775.1">
    <property type="nucleotide sequence ID" value="NZ_JAFLQW010000380.1"/>
</dbReference>
<dbReference type="EMBL" id="JAFLQW010000380">
    <property type="protein sequence ID" value="MBO0350288.1"/>
    <property type="molecule type" value="Genomic_DNA"/>
</dbReference>
<evidence type="ECO:0000313" key="4">
    <source>
        <dbReference type="EMBL" id="MBO0350288.1"/>
    </source>
</evidence>
<dbReference type="InterPro" id="IPR036322">
    <property type="entry name" value="WD40_repeat_dom_sf"/>
</dbReference>
<dbReference type="PROSITE" id="PS50294">
    <property type="entry name" value="WD_REPEATS_REGION"/>
    <property type="match status" value="2"/>
</dbReference>
<dbReference type="InterPro" id="IPR001680">
    <property type="entry name" value="WD40_rpt"/>
</dbReference>
<dbReference type="Gene3D" id="2.40.10.10">
    <property type="entry name" value="Trypsin-like serine proteases"/>
    <property type="match status" value="2"/>
</dbReference>
<dbReference type="InterPro" id="IPR050505">
    <property type="entry name" value="WDR55/POC1"/>
</dbReference>
<dbReference type="PROSITE" id="PS00678">
    <property type="entry name" value="WD_REPEATS_1"/>
    <property type="match status" value="1"/>
</dbReference>
<feature type="repeat" description="WD" evidence="3">
    <location>
        <begin position="377"/>
        <end position="418"/>
    </location>
</feature>
<keyword evidence="1 3" id="KW-0853">WD repeat</keyword>
<organism evidence="4 5">
    <name type="scientific">Phormidium pseudopriestleyi FRX01</name>
    <dbReference type="NCBI Taxonomy" id="1759528"/>
    <lineage>
        <taxon>Bacteria</taxon>
        <taxon>Bacillati</taxon>
        <taxon>Cyanobacteriota</taxon>
        <taxon>Cyanophyceae</taxon>
        <taxon>Oscillatoriophycideae</taxon>
        <taxon>Oscillatoriales</taxon>
        <taxon>Oscillatoriaceae</taxon>
        <taxon>Phormidium</taxon>
    </lineage>
</organism>
<dbReference type="CDD" id="cd00200">
    <property type="entry name" value="WD40"/>
    <property type="match status" value="1"/>
</dbReference>
<name>A0ABS3FU36_9CYAN</name>
<dbReference type="InterPro" id="IPR043504">
    <property type="entry name" value="Peptidase_S1_PA_chymotrypsin"/>
</dbReference>
<dbReference type="PANTHER" id="PTHR44019">
    <property type="entry name" value="WD REPEAT-CONTAINING PROTEIN 55"/>
    <property type="match status" value="1"/>
</dbReference>
<dbReference type="Pfam" id="PF00400">
    <property type="entry name" value="WD40"/>
    <property type="match status" value="5"/>
</dbReference>
<sequence length="533" mass="56589">MNHRLHRFSRMAGLMAGMGIVVGGLTPVPLLGMSSGESLQALASDSPLFNPPLGIGDVTAIAKDMTVFISGPTSGSGAIVNRQGNVYTVLTTKTVVSGSSVYEVVTGDGRRYRVSPDGVILLPLVDLAVLQFTSSEIYPVAQLAEPSESQVYLTVANQPQTTLFAAGNLVSTAGINLSDGYDLLYNSALQSAGSGGPVVDRWGRLIGIQGRFNPESPTVNSAIAVSNFLRLAPTVGLNLGWRGFILANIIQVGTQPRAIALSPDGSLLGTDGGYNRIQLWDWQSSQLLYTLSGHNSEVNSLAISPNKQILVSGDQQGQAIIWNLRTGQIANTITRSRPNLSNPITSVAITANGQTLITGSNQGIELWDLNTGRLVLTLPESGEANAIAISPDSRTLVSGHLDNTVKLWDLRNGNLVQTLPAGERGFIVESVAISPDGNTIAAGTYREIRLWNLERGIRQRTIVAHCDLCYVYDLAFTPDGTAIASTSEDGTKIWNIADGTLLRTLDGSAKSLAFSGDRTLILGGDTLRIWQVP</sequence>
<comment type="caution">
    <text evidence="4">The sequence shown here is derived from an EMBL/GenBank/DDBJ whole genome shotgun (WGS) entry which is preliminary data.</text>
</comment>
<accession>A0ABS3FU36</accession>